<evidence type="ECO:0000313" key="2">
    <source>
        <dbReference type="EMBL" id="MBX7501574.1"/>
    </source>
</evidence>
<feature type="transmembrane region" description="Helical" evidence="1">
    <location>
        <begin position="73"/>
        <end position="93"/>
    </location>
</feature>
<keyword evidence="1" id="KW-1133">Transmembrane helix</keyword>
<feature type="transmembrane region" description="Helical" evidence="1">
    <location>
        <begin position="44"/>
        <end position="66"/>
    </location>
</feature>
<feature type="transmembrane region" description="Helical" evidence="1">
    <location>
        <begin position="139"/>
        <end position="163"/>
    </location>
</feature>
<proteinExistence type="predicted"/>
<dbReference type="InterPro" id="IPR049713">
    <property type="entry name" value="Pr6Pr-like"/>
</dbReference>
<feature type="transmembrane region" description="Helical" evidence="1">
    <location>
        <begin position="108"/>
        <end position="127"/>
    </location>
</feature>
<feature type="transmembrane region" description="Helical" evidence="1">
    <location>
        <begin position="175"/>
        <end position="196"/>
    </location>
</feature>
<evidence type="ECO:0000256" key="1">
    <source>
        <dbReference type="SAM" id="Phobius"/>
    </source>
</evidence>
<keyword evidence="1" id="KW-0472">Membrane</keyword>
<dbReference type="NCBIfam" id="NF038065">
    <property type="entry name" value="Pr6Pr"/>
    <property type="match status" value="1"/>
</dbReference>
<dbReference type="Proteomes" id="UP000782554">
    <property type="component" value="Unassembled WGS sequence"/>
</dbReference>
<reference evidence="2 3" key="1">
    <citation type="submission" date="2021-08" db="EMBL/GenBank/DDBJ databases">
        <title>Comparative Genomics Analysis of the Genus Qipengyuania Reveals Extensive Genetic Diversity and Metabolic Versatility, Including the Description of Fifteen Novel Species.</title>
        <authorList>
            <person name="Liu Y."/>
        </authorList>
    </citation>
    <scope>NUCLEOTIDE SEQUENCE [LARGE SCALE GENOMIC DNA]</scope>
    <source>
        <strain evidence="2 3">YG27</strain>
    </source>
</reference>
<name>A0ABS7JV94_9SPHN</name>
<evidence type="ECO:0000313" key="3">
    <source>
        <dbReference type="Proteomes" id="UP000782554"/>
    </source>
</evidence>
<organism evidence="2 3">
    <name type="scientific">Qipengyuania mesophila</name>
    <dbReference type="NCBI Taxonomy" id="2867246"/>
    <lineage>
        <taxon>Bacteria</taxon>
        <taxon>Pseudomonadati</taxon>
        <taxon>Pseudomonadota</taxon>
        <taxon>Alphaproteobacteria</taxon>
        <taxon>Sphingomonadales</taxon>
        <taxon>Erythrobacteraceae</taxon>
        <taxon>Qipengyuania</taxon>
    </lineage>
</organism>
<dbReference type="RefSeq" id="WP_221602648.1">
    <property type="nucleotide sequence ID" value="NZ_JAIGNU010000001.1"/>
</dbReference>
<keyword evidence="3" id="KW-1185">Reference proteome</keyword>
<accession>A0ABS7JV94</accession>
<comment type="caution">
    <text evidence="2">The sequence shown here is derived from an EMBL/GenBank/DDBJ whole genome shotgun (WGS) entry which is preliminary data.</text>
</comment>
<feature type="transmembrane region" description="Helical" evidence="1">
    <location>
        <begin position="12"/>
        <end position="32"/>
    </location>
</feature>
<dbReference type="EMBL" id="JAIGNU010000001">
    <property type="protein sequence ID" value="MBX7501574.1"/>
    <property type="molecule type" value="Genomic_DNA"/>
</dbReference>
<gene>
    <name evidence="2" type="ORF">K3181_08980</name>
</gene>
<protein>
    <submittedName>
        <fullName evidence="2">Pr6Pr family membrane protein</fullName>
    </submittedName>
</protein>
<keyword evidence="1" id="KW-0812">Transmembrane</keyword>
<sequence>MDVTYSKPARAIAAIIAIAALGALALQTVLNLDRDGSPLVAAGLLMRFFTIWSNLAAGVVMMMVALERKVTPAILHALATALAIVAAVYWALLAVDHKPVGLDRVTNQFHHTLVPAATILWWFAFAPRPRAGWSALPSVMVAPVVYAMFALGYGAVSGFYAYFFLDADKLGWGQLALNIAGLALFFLLVGALLMAIKRVISARA</sequence>